<dbReference type="KEGG" id="smiz:4412673_01181"/>
<sequence>MDRRLNIIEEKPEDKDYSAALAEISQELDSNIKEETFAGLKTAILKYSKVSDNLVAAFGEQRTLIRELPKKIQVGVEHRITGNPKPYIITGLVLLLISFFSLFANFQLWRSNSALQDGDIKIRMMRLFYPPVSLDIDSIYNSNPKELKLWVKQEEERLLAIIKAEENGKQSTEQQNTRKKNWKGREKLKNRNWSRTVWHKHSGI</sequence>
<dbReference type="EMBL" id="LT906468">
    <property type="protein sequence ID" value="SNV46064.1"/>
    <property type="molecule type" value="Genomic_DNA"/>
</dbReference>
<evidence type="ECO:0000313" key="2">
    <source>
        <dbReference type="EMBL" id="SNV46064.1"/>
    </source>
</evidence>
<organism evidence="2 3">
    <name type="scientific">Sphingobacterium mizutaii</name>
    <dbReference type="NCBI Taxonomy" id="1010"/>
    <lineage>
        <taxon>Bacteria</taxon>
        <taxon>Pseudomonadati</taxon>
        <taxon>Bacteroidota</taxon>
        <taxon>Sphingobacteriia</taxon>
        <taxon>Sphingobacteriales</taxon>
        <taxon>Sphingobacteriaceae</taxon>
        <taxon>Sphingobacterium</taxon>
    </lineage>
</organism>
<protein>
    <submittedName>
        <fullName evidence="2">Uncharacterized protein</fullName>
    </submittedName>
</protein>
<accession>A0AAJ5BZG4</accession>
<reference evidence="2 3" key="1">
    <citation type="submission" date="2017-06" db="EMBL/GenBank/DDBJ databases">
        <authorList>
            <consortium name="Pathogen Informatics"/>
        </authorList>
    </citation>
    <scope>NUCLEOTIDE SEQUENCE [LARGE SCALE GENOMIC DNA]</scope>
    <source>
        <strain evidence="2 3">NCTC12149</strain>
    </source>
</reference>
<keyword evidence="1" id="KW-0812">Transmembrane</keyword>
<gene>
    <name evidence="2" type="ORF">SAMEA4412673_01181</name>
</gene>
<proteinExistence type="predicted"/>
<evidence type="ECO:0000256" key="1">
    <source>
        <dbReference type="SAM" id="Phobius"/>
    </source>
</evidence>
<dbReference type="RefSeq" id="WP_093094941.1">
    <property type="nucleotide sequence ID" value="NZ_FNGK01000001.1"/>
</dbReference>
<dbReference type="Proteomes" id="UP000215355">
    <property type="component" value="Chromosome 1"/>
</dbReference>
<evidence type="ECO:0000313" key="3">
    <source>
        <dbReference type="Proteomes" id="UP000215355"/>
    </source>
</evidence>
<name>A0AAJ5BZG4_9SPHI</name>
<dbReference type="AlphaFoldDB" id="A0AAJ5BZG4"/>
<feature type="transmembrane region" description="Helical" evidence="1">
    <location>
        <begin position="87"/>
        <end position="109"/>
    </location>
</feature>
<keyword evidence="1" id="KW-1133">Transmembrane helix</keyword>
<keyword evidence="1" id="KW-0472">Membrane</keyword>